<keyword evidence="2" id="KW-1185">Reference proteome</keyword>
<accession>A0A4Q7WT77</accession>
<evidence type="ECO:0000313" key="1">
    <source>
        <dbReference type="EMBL" id="RZU13604.1"/>
    </source>
</evidence>
<dbReference type="EMBL" id="SHKR01000013">
    <property type="protein sequence ID" value="RZU13604.1"/>
    <property type="molecule type" value="Genomic_DNA"/>
</dbReference>
<dbReference type="Proteomes" id="UP000292027">
    <property type="component" value="Unassembled WGS sequence"/>
</dbReference>
<organism evidence="1 2">
    <name type="scientific">Kribbella rubisoli</name>
    <dbReference type="NCBI Taxonomy" id="3075929"/>
    <lineage>
        <taxon>Bacteria</taxon>
        <taxon>Bacillati</taxon>
        <taxon>Actinomycetota</taxon>
        <taxon>Actinomycetes</taxon>
        <taxon>Propionibacteriales</taxon>
        <taxon>Kribbellaceae</taxon>
        <taxon>Kribbella</taxon>
    </lineage>
</organism>
<comment type="caution">
    <text evidence="1">The sequence shown here is derived from an EMBL/GenBank/DDBJ whole genome shotgun (WGS) entry which is preliminary data.</text>
</comment>
<evidence type="ECO:0000313" key="2">
    <source>
        <dbReference type="Proteomes" id="UP000292027"/>
    </source>
</evidence>
<sequence length="153" mass="16948">MARATTTADKEKEARASRSEVYADYLKAAATYRDRGYDAWRAVDARAKDPKIPYNAIRPTLANFEIARRAYRDQANRVAVYGSPKAWAAQKTITSSMLSTLAPVQVADKVGGPDFKLFNAGYKEFIMVFCEDAQAMNVPDCRPARGEDVGATR</sequence>
<reference evidence="1 2" key="1">
    <citation type="journal article" date="2015" name="Stand. Genomic Sci.">
        <title>Genomic Encyclopedia of Bacterial and Archaeal Type Strains, Phase III: the genomes of soil and plant-associated and newly described type strains.</title>
        <authorList>
            <person name="Whitman W.B."/>
            <person name="Woyke T."/>
            <person name="Klenk H.P."/>
            <person name="Zhou Y."/>
            <person name="Lilburn T.G."/>
            <person name="Beck B.J."/>
            <person name="De Vos P."/>
            <person name="Vandamme P."/>
            <person name="Eisen J.A."/>
            <person name="Garrity G."/>
            <person name="Hugenholtz P."/>
            <person name="Kyrpides N.C."/>
        </authorList>
    </citation>
    <scope>NUCLEOTIDE SEQUENCE [LARGE SCALE GENOMIC DNA]</scope>
    <source>
        <strain evidence="1 2">VKM Ac-2540</strain>
    </source>
</reference>
<protein>
    <submittedName>
        <fullName evidence="1">Uncharacterized protein</fullName>
    </submittedName>
</protein>
<dbReference type="AlphaFoldDB" id="A0A4Q7WT77"/>
<proteinExistence type="predicted"/>
<name>A0A4Q7WT77_9ACTN</name>
<gene>
    <name evidence="1" type="ORF">EV645_4451</name>
</gene>